<dbReference type="AlphaFoldDB" id="A0A843WVR5"/>
<evidence type="ECO:0000256" key="2">
    <source>
        <dbReference type="ARBA" id="ARBA00022679"/>
    </source>
</evidence>
<evidence type="ECO:0000256" key="3">
    <source>
        <dbReference type="ARBA" id="ARBA00023315"/>
    </source>
</evidence>
<dbReference type="Pfam" id="PF00583">
    <property type="entry name" value="Acetyltransf_1"/>
    <property type="match status" value="1"/>
</dbReference>
<dbReference type="InterPro" id="IPR052810">
    <property type="entry name" value="Plant_NAT"/>
</dbReference>
<proteinExistence type="inferred from homology"/>
<comment type="caution">
    <text evidence="5">The sequence shown here is derived from an EMBL/GenBank/DDBJ whole genome shotgun (WGS) entry which is preliminary data.</text>
</comment>
<organism evidence="5 6">
    <name type="scientific">Colocasia esculenta</name>
    <name type="common">Wild taro</name>
    <name type="synonym">Arum esculentum</name>
    <dbReference type="NCBI Taxonomy" id="4460"/>
    <lineage>
        <taxon>Eukaryota</taxon>
        <taxon>Viridiplantae</taxon>
        <taxon>Streptophyta</taxon>
        <taxon>Embryophyta</taxon>
        <taxon>Tracheophyta</taxon>
        <taxon>Spermatophyta</taxon>
        <taxon>Magnoliopsida</taxon>
        <taxon>Liliopsida</taxon>
        <taxon>Araceae</taxon>
        <taxon>Aroideae</taxon>
        <taxon>Colocasieae</taxon>
        <taxon>Colocasia</taxon>
    </lineage>
</organism>
<feature type="domain" description="N-acetyltransferase" evidence="4">
    <location>
        <begin position="11"/>
        <end position="186"/>
    </location>
</feature>
<keyword evidence="3" id="KW-0012">Acyltransferase</keyword>
<reference evidence="5" key="1">
    <citation type="submission" date="2017-07" db="EMBL/GenBank/DDBJ databases">
        <title>Taro Niue Genome Assembly and Annotation.</title>
        <authorList>
            <person name="Atibalentja N."/>
            <person name="Keating K."/>
            <person name="Fields C.J."/>
        </authorList>
    </citation>
    <scope>NUCLEOTIDE SEQUENCE</scope>
    <source>
        <strain evidence="5">Niue_2</strain>
        <tissue evidence="5">Leaf</tissue>
    </source>
</reference>
<name>A0A843WVR5_COLES</name>
<evidence type="ECO:0000259" key="4">
    <source>
        <dbReference type="PROSITE" id="PS51186"/>
    </source>
</evidence>
<dbReference type="InterPro" id="IPR000182">
    <property type="entry name" value="GNAT_dom"/>
</dbReference>
<dbReference type="PROSITE" id="PS51186">
    <property type="entry name" value="GNAT"/>
    <property type="match status" value="1"/>
</dbReference>
<evidence type="ECO:0000313" key="6">
    <source>
        <dbReference type="Proteomes" id="UP000652761"/>
    </source>
</evidence>
<dbReference type="EMBL" id="NMUH01004144">
    <property type="protein sequence ID" value="MQM08535.1"/>
    <property type="molecule type" value="Genomic_DNA"/>
</dbReference>
<gene>
    <name evidence="5" type="ORF">Taro_041390</name>
</gene>
<keyword evidence="2" id="KW-0808">Transferase</keyword>
<dbReference type="SUPFAM" id="SSF55729">
    <property type="entry name" value="Acyl-CoA N-acyltransferases (Nat)"/>
    <property type="match status" value="1"/>
</dbReference>
<dbReference type="GO" id="GO:0016747">
    <property type="term" value="F:acyltransferase activity, transferring groups other than amino-acyl groups"/>
    <property type="evidence" value="ECO:0007669"/>
    <property type="project" value="InterPro"/>
</dbReference>
<accession>A0A843WVR5</accession>
<comment type="similarity">
    <text evidence="1">Belongs to the acetyltransferase family.</text>
</comment>
<keyword evidence="6" id="KW-1185">Reference proteome</keyword>
<dbReference type="Proteomes" id="UP000652761">
    <property type="component" value="Unassembled WGS sequence"/>
</dbReference>
<dbReference type="CDD" id="cd04301">
    <property type="entry name" value="NAT_SF"/>
    <property type="match status" value="1"/>
</dbReference>
<sequence>MVTMAVEERTILIREFDALRDCAGAEAVETMCEVGASGSGKLFLFTDLMGDPICRVRHSPAYLMLVAETGGATKEIVGLIRGCLKTVTCGKKTPRNGKPPVPLYTKLAYILGLRVSPSHRRMGIGLKLVTRMEEWFREKGAEYSYMATEKDNEASIRLFTGRCGYSKFRTPSILVQPVFAHRLRLPHRVAILQLALADAESLYRRRFSTMEFFPRDIDAVLGNSLSLGTFLAVANGGGPGEQEVTSANWAGTESFLADPPASWAVLSLWNCKDVFRLEVRGASRVKRWLASTSRVFDRAFPWLGIPSVPDLFRPFGFYFLYGVGGHGPDAARLVTALCAHAHNLAKEGGCGVVATEVASCEPLRVGIPHWRRLSCAEDLWCMKRLGEDYSDGSVGDWSKSLPGPSIFVDPREI</sequence>
<dbReference type="FunFam" id="3.40.630.30:FF:000084">
    <property type="entry name" value="Probable N-acetyltransferase HLS1-like"/>
    <property type="match status" value="1"/>
</dbReference>
<dbReference type="InterPro" id="IPR016181">
    <property type="entry name" value="Acyl_CoA_acyltransferase"/>
</dbReference>
<evidence type="ECO:0000256" key="1">
    <source>
        <dbReference type="ARBA" id="ARBA00008694"/>
    </source>
</evidence>
<evidence type="ECO:0000313" key="5">
    <source>
        <dbReference type="EMBL" id="MQM08535.1"/>
    </source>
</evidence>
<dbReference type="PANTHER" id="PTHR47370">
    <property type="entry name" value="ACYL-COA N-ACYLTRANSFERASES (NAT) SUPERFAMILY PROTEIN"/>
    <property type="match status" value="1"/>
</dbReference>
<protein>
    <recommendedName>
        <fullName evidence="4">N-acetyltransferase domain-containing protein</fullName>
    </recommendedName>
</protein>
<dbReference type="PANTHER" id="PTHR47370:SF10">
    <property type="entry name" value="N-ACETYLTRANSFERASE HLS1-RELATED"/>
    <property type="match status" value="1"/>
</dbReference>
<dbReference type="Gene3D" id="3.40.630.30">
    <property type="match status" value="1"/>
</dbReference>
<dbReference type="OrthoDB" id="41532at2759"/>